<name>A0A7X6JYY1_9RHOB</name>
<dbReference type="EMBL" id="JAAZQQ010000002">
    <property type="protein sequence ID" value="NKX44233.1"/>
    <property type="molecule type" value="Genomic_DNA"/>
</dbReference>
<dbReference type="Pfam" id="PF09898">
    <property type="entry name" value="DUF2125"/>
    <property type="match status" value="1"/>
</dbReference>
<dbReference type="RefSeq" id="WP_168622620.1">
    <property type="nucleotide sequence ID" value="NZ_JAAZQQ010000002.1"/>
</dbReference>
<accession>A0A7X6JYY1</accession>
<sequence>MKRLLGGLVGGLALAAAAWVGWAMLTERTVVAWLDAREAEGWVVTREAVSVGGFPTAFVTRFDGLSLADPATGLVWSAPVFTVRQAAWDLSRMEAVWPAEHALASPFERLTIRAAELAAVLDVQPAAQLALDASETRMRDLSVDSTLGWRAHLAAGRIEMLRQEGTEATYSLRFEATELTPPEDVARALDPAGVLPAAIPVVRSDAVVTFDRRWDLSAIEVSRPQPVRIELSEARAEWGTLMLRMSGTVDVDAEGRPTGEVAIRAENWPEMLAMAERGGLLTETARRAAERALGFLSGLSGRAEDLDVTLRMADGFLYLGPLPIGEGPRLRLR</sequence>
<reference evidence="1 2" key="1">
    <citation type="submission" date="2020-04" db="EMBL/GenBank/DDBJ databases">
        <authorList>
            <person name="Yoon J."/>
        </authorList>
    </citation>
    <scope>NUCLEOTIDE SEQUENCE [LARGE SCALE GENOMIC DNA]</scope>
    <source>
        <strain evidence="1 2">KMU-115</strain>
    </source>
</reference>
<protein>
    <submittedName>
        <fullName evidence="1">DUF2125 domain-containing protein</fullName>
    </submittedName>
</protein>
<evidence type="ECO:0000313" key="1">
    <source>
        <dbReference type="EMBL" id="NKX44233.1"/>
    </source>
</evidence>
<organism evidence="1 2">
    <name type="scientific">Roseicyclus persicicus</name>
    <dbReference type="NCBI Taxonomy" id="2650661"/>
    <lineage>
        <taxon>Bacteria</taxon>
        <taxon>Pseudomonadati</taxon>
        <taxon>Pseudomonadota</taxon>
        <taxon>Alphaproteobacteria</taxon>
        <taxon>Rhodobacterales</taxon>
        <taxon>Roseobacteraceae</taxon>
        <taxon>Roseicyclus</taxon>
    </lineage>
</organism>
<proteinExistence type="predicted"/>
<dbReference type="InterPro" id="IPR018666">
    <property type="entry name" value="DUF2125"/>
</dbReference>
<evidence type="ECO:0000313" key="2">
    <source>
        <dbReference type="Proteomes" id="UP000526408"/>
    </source>
</evidence>
<dbReference type="Proteomes" id="UP000526408">
    <property type="component" value="Unassembled WGS sequence"/>
</dbReference>
<comment type="caution">
    <text evidence="1">The sequence shown here is derived from an EMBL/GenBank/DDBJ whole genome shotgun (WGS) entry which is preliminary data.</text>
</comment>
<dbReference type="AlphaFoldDB" id="A0A7X6JYY1"/>
<gene>
    <name evidence="1" type="ORF">HCU73_06485</name>
</gene>
<keyword evidence="2" id="KW-1185">Reference proteome</keyword>